<dbReference type="SMART" id="SM00086">
    <property type="entry name" value="PAC"/>
    <property type="match status" value="2"/>
</dbReference>
<dbReference type="SMART" id="SM00448">
    <property type="entry name" value="REC"/>
    <property type="match status" value="1"/>
</dbReference>
<comment type="cofactor">
    <cofactor evidence="2">
        <name>heme</name>
        <dbReference type="ChEBI" id="CHEBI:30413"/>
    </cofactor>
</comment>
<dbReference type="Pfam" id="PF03924">
    <property type="entry name" value="CHASE"/>
    <property type="match status" value="1"/>
</dbReference>
<dbReference type="Proteomes" id="UP000246352">
    <property type="component" value="Unassembled WGS sequence"/>
</dbReference>
<keyword evidence="11" id="KW-0418">Kinase</keyword>
<evidence type="ECO:0000256" key="17">
    <source>
        <dbReference type="ARBA" id="ARBA00059827"/>
    </source>
</evidence>
<keyword evidence="7" id="KW-0479">Metal-binding</keyword>
<evidence type="ECO:0000259" key="24">
    <source>
        <dbReference type="PROSITE" id="PS50113"/>
    </source>
</evidence>
<evidence type="ECO:0000256" key="8">
    <source>
        <dbReference type="ARBA" id="ARBA00022679"/>
    </source>
</evidence>
<dbReference type="SMART" id="SM00387">
    <property type="entry name" value="HATPase_c"/>
    <property type="match status" value="1"/>
</dbReference>
<dbReference type="InterPro" id="IPR000014">
    <property type="entry name" value="PAS"/>
</dbReference>
<feature type="transmembrane region" description="Helical" evidence="20">
    <location>
        <begin position="352"/>
        <end position="373"/>
    </location>
</feature>
<keyword evidence="6 19" id="KW-0597">Phosphoprotein</keyword>
<dbReference type="PROSITE" id="PS50112">
    <property type="entry name" value="PAS"/>
    <property type="match status" value="2"/>
</dbReference>
<evidence type="ECO:0000259" key="21">
    <source>
        <dbReference type="PROSITE" id="PS50109"/>
    </source>
</evidence>
<keyword evidence="15" id="KW-0902">Two-component regulatory system</keyword>
<dbReference type="FunFam" id="3.30.450.20:FF:000060">
    <property type="entry name" value="Sensor protein FixL"/>
    <property type="match status" value="1"/>
</dbReference>
<feature type="domain" description="PAS" evidence="23">
    <location>
        <begin position="648"/>
        <end position="711"/>
    </location>
</feature>
<keyword evidence="10" id="KW-0547">Nucleotide-binding</keyword>
<dbReference type="CDD" id="cd00130">
    <property type="entry name" value="PAS"/>
    <property type="match status" value="2"/>
</dbReference>
<keyword evidence="14" id="KW-0408">Iron</keyword>
<evidence type="ECO:0000259" key="25">
    <source>
        <dbReference type="PROSITE" id="PS50839"/>
    </source>
</evidence>
<keyword evidence="9 20" id="KW-0812">Transmembrane</keyword>
<feature type="transmembrane region" description="Helical" evidence="20">
    <location>
        <begin position="20"/>
        <end position="39"/>
    </location>
</feature>
<dbReference type="InterPro" id="IPR006189">
    <property type="entry name" value="CHASE_dom"/>
</dbReference>
<dbReference type="PANTHER" id="PTHR43547:SF2">
    <property type="entry name" value="HYBRID SIGNAL TRANSDUCTION HISTIDINE KINASE C"/>
    <property type="match status" value="1"/>
</dbReference>
<evidence type="ECO:0000256" key="1">
    <source>
        <dbReference type="ARBA" id="ARBA00000085"/>
    </source>
</evidence>
<keyword evidence="13 20" id="KW-1133">Transmembrane helix</keyword>
<evidence type="ECO:0000256" key="4">
    <source>
        <dbReference type="ARBA" id="ARBA00012438"/>
    </source>
</evidence>
<evidence type="ECO:0000256" key="16">
    <source>
        <dbReference type="ARBA" id="ARBA00023136"/>
    </source>
</evidence>
<dbReference type="GO" id="GO:0005886">
    <property type="term" value="C:plasma membrane"/>
    <property type="evidence" value="ECO:0007669"/>
    <property type="project" value="UniProtKB-SubCell"/>
</dbReference>
<keyword evidence="12" id="KW-0067">ATP-binding</keyword>
<keyword evidence="8" id="KW-0808">Transferase</keyword>
<evidence type="ECO:0000256" key="19">
    <source>
        <dbReference type="PROSITE-ProRule" id="PRU00169"/>
    </source>
</evidence>
<proteinExistence type="predicted"/>
<evidence type="ECO:0000256" key="6">
    <source>
        <dbReference type="ARBA" id="ARBA00022553"/>
    </source>
</evidence>
<dbReference type="Gene3D" id="1.10.287.130">
    <property type="match status" value="1"/>
</dbReference>
<feature type="domain" description="PAC" evidence="24">
    <location>
        <begin position="858"/>
        <end position="910"/>
    </location>
</feature>
<evidence type="ECO:0000256" key="9">
    <source>
        <dbReference type="ARBA" id="ARBA00022692"/>
    </source>
</evidence>
<organism evidence="26 27">
    <name type="scientific">Hoeflea marina</name>
    <dbReference type="NCBI Taxonomy" id="274592"/>
    <lineage>
        <taxon>Bacteria</taxon>
        <taxon>Pseudomonadati</taxon>
        <taxon>Pseudomonadota</taxon>
        <taxon>Alphaproteobacteria</taxon>
        <taxon>Hyphomicrobiales</taxon>
        <taxon>Rhizobiaceae</taxon>
        <taxon>Hoeflea</taxon>
    </lineage>
</organism>
<keyword evidence="16 20" id="KW-0472">Membrane</keyword>
<dbReference type="InterPro" id="IPR036890">
    <property type="entry name" value="HATPase_C_sf"/>
</dbReference>
<evidence type="ECO:0000256" key="7">
    <source>
        <dbReference type="ARBA" id="ARBA00022617"/>
    </source>
</evidence>
<keyword evidence="27" id="KW-1185">Reference proteome</keyword>
<evidence type="ECO:0000256" key="3">
    <source>
        <dbReference type="ARBA" id="ARBA00004236"/>
    </source>
</evidence>
<dbReference type="InterPro" id="IPR000700">
    <property type="entry name" value="PAS-assoc_C"/>
</dbReference>
<accession>A0A317PL87</accession>
<comment type="caution">
    <text evidence="26">The sequence shown here is derived from an EMBL/GenBank/DDBJ whole genome shotgun (WGS) entry which is preliminary data.</text>
</comment>
<dbReference type="SMART" id="SM01079">
    <property type="entry name" value="CHASE"/>
    <property type="match status" value="1"/>
</dbReference>
<dbReference type="GO" id="GO:0005524">
    <property type="term" value="F:ATP binding"/>
    <property type="evidence" value="ECO:0007669"/>
    <property type="project" value="UniProtKB-KW"/>
</dbReference>
<dbReference type="Gene3D" id="3.30.565.10">
    <property type="entry name" value="Histidine kinase-like ATPase, C-terminal domain"/>
    <property type="match status" value="1"/>
</dbReference>
<dbReference type="InterPro" id="IPR004358">
    <property type="entry name" value="Sig_transdc_His_kin-like_C"/>
</dbReference>
<dbReference type="InterPro" id="IPR035965">
    <property type="entry name" value="PAS-like_dom_sf"/>
</dbReference>
<evidence type="ECO:0000313" key="27">
    <source>
        <dbReference type="Proteomes" id="UP000246352"/>
    </source>
</evidence>
<comment type="catalytic activity">
    <reaction evidence="1">
        <text>ATP + protein L-histidine = ADP + protein N-phospho-L-histidine.</text>
        <dbReference type="EC" id="2.7.13.3"/>
    </reaction>
</comment>
<name>A0A317PL87_9HYPH</name>
<evidence type="ECO:0000256" key="15">
    <source>
        <dbReference type="ARBA" id="ARBA00023012"/>
    </source>
</evidence>
<dbReference type="InterPro" id="IPR003661">
    <property type="entry name" value="HisK_dim/P_dom"/>
</dbReference>
<dbReference type="EC" id="2.7.13.3" evidence="4"/>
<dbReference type="InterPro" id="IPR011006">
    <property type="entry name" value="CheY-like_superfamily"/>
</dbReference>
<dbReference type="GO" id="GO:0000155">
    <property type="term" value="F:phosphorelay sensor kinase activity"/>
    <property type="evidence" value="ECO:0007669"/>
    <property type="project" value="InterPro"/>
</dbReference>
<dbReference type="SUPFAM" id="SSF52172">
    <property type="entry name" value="CheY-like"/>
    <property type="match status" value="1"/>
</dbReference>
<evidence type="ECO:0000256" key="10">
    <source>
        <dbReference type="ARBA" id="ARBA00022741"/>
    </source>
</evidence>
<dbReference type="InterPro" id="IPR005467">
    <property type="entry name" value="His_kinase_dom"/>
</dbReference>
<evidence type="ECO:0000256" key="2">
    <source>
        <dbReference type="ARBA" id="ARBA00001971"/>
    </source>
</evidence>
<dbReference type="CDD" id="cd00156">
    <property type="entry name" value="REC"/>
    <property type="match status" value="1"/>
</dbReference>
<dbReference type="Gene3D" id="3.40.50.2300">
    <property type="match status" value="1"/>
</dbReference>
<reference evidence="26 27" key="1">
    <citation type="submission" date="2018-05" db="EMBL/GenBank/DDBJ databases">
        <title>Genomic Encyclopedia of Type Strains, Phase IV (KMG-IV): sequencing the most valuable type-strain genomes for metagenomic binning, comparative biology and taxonomic classification.</title>
        <authorList>
            <person name="Goeker M."/>
        </authorList>
    </citation>
    <scope>NUCLEOTIDE SEQUENCE [LARGE SCALE GENOMIC DNA]</scope>
    <source>
        <strain evidence="26 27">DSM 16791</strain>
    </source>
</reference>
<dbReference type="PROSITE" id="PS50109">
    <property type="entry name" value="HIS_KIN"/>
    <property type="match status" value="1"/>
</dbReference>
<dbReference type="Gene3D" id="3.30.450.350">
    <property type="entry name" value="CHASE domain"/>
    <property type="match status" value="1"/>
</dbReference>
<evidence type="ECO:0000256" key="18">
    <source>
        <dbReference type="ARBA" id="ARBA00070616"/>
    </source>
</evidence>
<dbReference type="PROSITE" id="PS50839">
    <property type="entry name" value="CHASE"/>
    <property type="match status" value="1"/>
</dbReference>
<evidence type="ECO:0000256" key="20">
    <source>
        <dbReference type="SAM" id="Phobius"/>
    </source>
</evidence>
<dbReference type="CDD" id="cd16922">
    <property type="entry name" value="HATPase_EvgS-ArcB-TorS-like"/>
    <property type="match status" value="1"/>
</dbReference>
<evidence type="ECO:0000256" key="11">
    <source>
        <dbReference type="ARBA" id="ARBA00022777"/>
    </source>
</evidence>
<dbReference type="Pfam" id="PF00072">
    <property type="entry name" value="Response_reg"/>
    <property type="match status" value="1"/>
</dbReference>
<dbReference type="AlphaFoldDB" id="A0A317PL87"/>
<protein>
    <recommendedName>
        <fullName evidence="18">Sensor protein FixL</fullName>
        <ecNumber evidence="4">2.7.13.3</ecNumber>
    </recommendedName>
</protein>
<feature type="domain" description="CHASE" evidence="25">
    <location>
        <begin position="151"/>
        <end position="301"/>
    </location>
</feature>
<dbReference type="PANTHER" id="PTHR43547">
    <property type="entry name" value="TWO-COMPONENT HISTIDINE KINASE"/>
    <property type="match status" value="1"/>
</dbReference>
<dbReference type="CDD" id="cd00082">
    <property type="entry name" value="HisKA"/>
    <property type="match status" value="1"/>
</dbReference>
<evidence type="ECO:0000256" key="14">
    <source>
        <dbReference type="ARBA" id="ARBA00023004"/>
    </source>
</evidence>
<dbReference type="PROSITE" id="PS50113">
    <property type="entry name" value="PAC"/>
    <property type="match status" value="1"/>
</dbReference>
<dbReference type="Pfam" id="PF02518">
    <property type="entry name" value="HATPase_c"/>
    <property type="match status" value="1"/>
</dbReference>
<dbReference type="Gene3D" id="3.30.450.20">
    <property type="entry name" value="PAS domain"/>
    <property type="match status" value="2"/>
</dbReference>
<keyword evidence="7" id="KW-0349">Heme</keyword>
<evidence type="ECO:0000259" key="23">
    <source>
        <dbReference type="PROSITE" id="PS50112"/>
    </source>
</evidence>
<dbReference type="InterPro" id="IPR036097">
    <property type="entry name" value="HisK_dim/P_sf"/>
</dbReference>
<evidence type="ECO:0000256" key="13">
    <source>
        <dbReference type="ARBA" id="ARBA00022989"/>
    </source>
</evidence>
<sequence length="1274" mass="139691">MVQIGEMPGRTRPGGTLNRLSIAMMAFLLIPLGLTYYAWKVSSDATNEKEGVQFESLALESKKALLSRIGSYENALLGGTAYFQGSDYVSRDEWRRYVNTLNIGTNLPGITGLGKISSLRDDEIAGFLSSIRAEGAPNFEIHPKGVAGGNYVVTYNEPELANRQAIGLNVAFEAHRKQAAELARDTGKPAITKRIILVQDEEKTPGFLLMYPIYRDQPDSVSAQAPSAFDGWVYATFIARNFMKELTKSQGNTINLRIYDGRSENPEALIYDSNVLYADGYKALFEKREHLDVMQQKWLVIWESTRGFEQRWQSSTPLFILAGGLLVTFFLGLFLLVAKVREARVDENRPGAKALALPALAFVVLAAGSAWLYRALDEKEINYVHTLISSETNKIDLLIAAETKGKISALKRMSGRMEADADMPDALWQADARKYLKDLKGLRALAWVGPGGNLLQVAQSSSNERTIWIDAILSQPQRDLALDAVRRTIPKASLPIRLSNGESAFVTYLPFDTDGQPGSYLAVIFSVGELFSSHILAETLERYRFMVTFNDEKEFEFGNLAQPVAGGWSLDRPIQILDKLWTIRTTPTEPFLKSHRTLLPDSALISGFLIALLSAVAAHMTFVSRMKTTHLERSTDRIRQEAIRNSTVLNTVSEGVLTINASGVIESINPAGLRLFGFTLEELVGQNIKMLMPQPYRSGHDGFLGQYLKTGTRKVIGIGRQVSAMRKDGSVFPIDLSVNEMMLDGTRLFVGTIRDTSEAVVAAQALREASMLRAAILASTENMIVATDMGGKVIVFNDAAAGTLGYFPDQVIGLETPVLWHEPQEIIDRARTLASELDDAIEPGFQTLISKVDAIGVDENEWTCIRKDGSRLPVQSTVTSLHNEAHETTGYLFVMVDLTKRKEVERMKSEFVSIVNHELRTPLTSIRGALGLITGSMSGALPEKANHLINIARNNCERLTLLINDILDIDKIASGQMRFDVKREALEPLLMQAIEANEPYAEKLGVKIRATEIDSDLLVNVDQVRLAQVMANLLSNAAKFSHKGGQVEVSASRMQQQRVRISVKDQGAGIDPSFRTRIFGKFSQGDGSSTRVKGGSGLGLHISKQIVDQMGGAIGFESEVGHGATFWVDFPLAAADSLTDATESGQPAPVLLHVRQTEAPTLLHVEDDEDLSGILALSLQGKIDLVTAPTLKDAESLLADQRFDLIVLDIEFAEGSGFDLLRTLAERAGPPIPVMILSASEMSEEVGKSVASALVKSRVSEATIVSEIERLVAG</sequence>
<dbReference type="Pfam" id="PF13426">
    <property type="entry name" value="PAS_9"/>
    <property type="match status" value="2"/>
</dbReference>
<dbReference type="NCBIfam" id="TIGR00229">
    <property type="entry name" value="sensory_box"/>
    <property type="match status" value="2"/>
</dbReference>
<dbReference type="PRINTS" id="PR00344">
    <property type="entry name" value="BCTRLSENSOR"/>
</dbReference>
<feature type="modified residue" description="4-aspartylphosphate" evidence="19">
    <location>
        <position position="1209"/>
    </location>
</feature>
<feature type="domain" description="Response regulatory" evidence="22">
    <location>
        <begin position="1161"/>
        <end position="1272"/>
    </location>
</feature>
<dbReference type="RefSeq" id="WP_110031490.1">
    <property type="nucleotide sequence ID" value="NZ_QGTR01000002.1"/>
</dbReference>
<dbReference type="InterPro" id="IPR001610">
    <property type="entry name" value="PAC"/>
</dbReference>
<dbReference type="FunFam" id="3.30.565.10:FF:000023">
    <property type="entry name" value="PAS domain-containing sensor histidine kinase"/>
    <property type="match status" value="1"/>
</dbReference>
<dbReference type="Pfam" id="PF00512">
    <property type="entry name" value="HisKA"/>
    <property type="match status" value="1"/>
</dbReference>
<dbReference type="EMBL" id="QGTR01000002">
    <property type="protein sequence ID" value="PWW01715.1"/>
    <property type="molecule type" value="Genomic_DNA"/>
</dbReference>
<dbReference type="SUPFAM" id="SSF55874">
    <property type="entry name" value="ATPase domain of HSP90 chaperone/DNA topoisomerase II/histidine kinase"/>
    <property type="match status" value="1"/>
</dbReference>
<dbReference type="SUPFAM" id="SSF55785">
    <property type="entry name" value="PYP-like sensor domain (PAS domain)"/>
    <property type="match status" value="2"/>
</dbReference>
<comment type="subcellular location">
    <subcellularLocation>
        <location evidence="3">Cell membrane</location>
    </subcellularLocation>
</comment>
<dbReference type="InterPro" id="IPR003594">
    <property type="entry name" value="HATPase_dom"/>
</dbReference>
<evidence type="ECO:0000256" key="5">
    <source>
        <dbReference type="ARBA" id="ARBA00022475"/>
    </source>
</evidence>
<gene>
    <name evidence="26" type="ORF">DFR52_102379</name>
</gene>
<dbReference type="InterPro" id="IPR042240">
    <property type="entry name" value="CHASE_sf"/>
</dbReference>
<dbReference type="SMART" id="SM00091">
    <property type="entry name" value="PAS"/>
    <property type="match status" value="2"/>
</dbReference>
<dbReference type="SUPFAM" id="SSF47384">
    <property type="entry name" value="Homodimeric domain of signal transducing histidine kinase"/>
    <property type="match status" value="1"/>
</dbReference>
<dbReference type="PROSITE" id="PS50110">
    <property type="entry name" value="RESPONSE_REGULATORY"/>
    <property type="match status" value="1"/>
</dbReference>
<evidence type="ECO:0000259" key="22">
    <source>
        <dbReference type="PROSITE" id="PS50110"/>
    </source>
</evidence>
<evidence type="ECO:0000313" key="26">
    <source>
        <dbReference type="EMBL" id="PWW01715.1"/>
    </source>
</evidence>
<keyword evidence="5" id="KW-1003">Cell membrane</keyword>
<dbReference type="OrthoDB" id="9812260at2"/>
<dbReference type="InterPro" id="IPR001789">
    <property type="entry name" value="Sig_transdc_resp-reg_receiver"/>
</dbReference>
<feature type="domain" description="PAS" evidence="23">
    <location>
        <begin position="768"/>
        <end position="813"/>
    </location>
</feature>
<evidence type="ECO:0000256" key="12">
    <source>
        <dbReference type="ARBA" id="ARBA00022840"/>
    </source>
</evidence>
<feature type="domain" description="Histidine kinase" evidence="21">
    <location>
        <begin position="914"/>
        <end position="1134"/>
    </location>
</feature>
<feature type="transmembrane region" description="Helical" evidence="20">
    <location>
        <begin position="318"/>
        <end position="340"/>
    </location>
</feature>
<comment type="function">
    <text evidence="17">Putative oxygen sensor; modulates the activity of FixJ, a transcriptional activator of nitrogen fixation fixK gene. FixL probably acts as a kinase that phosphorylates FixJ.</text>
</comment>
<dbReference type="SMART" id="SM00388">
    <property type="entry name" value="HisKA"/>
    <property type="match status" value="1"/>
</dbReference>